<organism evidence="1 2">
    <name type="scientific">Polyangium jinanense</name>
    <dbReference type="NCBI Taxonomy" id="2829994"/>
    <lineage>
        <taxon>Bacteria</taxon>
        <taxon>Pseudomonadati</taxon>
        <taxon>Myxococcota</taxon>
        <taxon>Polyangia</taxon>
        <taxon>Polyangiales</taxon>
        <taxon>Polyangiaceae</taxon>
        <taxon>Polyangium</taxon>
    </lineage>
</organism>
<protein>
    <submittedName>
        <fullName evidence="1">Uncharacterized protein</fullName>
    </submittedName>
</protein>
<gene>
    <name evidence="1" type="ORF">KEG57_38395</name>
</gene>
<dbReference type="RefSeq" id="WP_272424437.1">
    <property type="nucleotide sequence ID" value="NZ_JAGTJJ010000038.1"/>
</dbReference>
<keyword evidence="2" id="KW-1185">Reference proteome</keyword>
<accession>A0A9X3XBW2</accession>
<dbReference type="EMBL" id="JAGTJJ010000038">
    <property type="protein sequence ID" value="MDC3986410.1"/>
    <property type="molecule type" value="Genomic_DNA"/>
</dbReference>
<dbReference type="AlphaFoldDB" id="A0A9X3XBW2"/>
<dbReference type="Proteomes" id="UP001151081">
    <property type="component" value="Unassembled WGS sequence"/>
</dbReference>
<name>A0A9X3XBW2_9BACT</name>
<evidence type="ECO:0000313" key="2">
    <source>
        <dbReference type="Proteomes" id="UP001151081"/>
    </source>
</evidence>
<evidence type="ECO:0000313" key="1">
    <source>
        <dbReference type="EMBL" id="MDC3986410.1"/>
    </source>
</evidence>
<comment type="caution">
    <text evidence="1">The sequence shown here is derived from an EMBL/GenBank/DDBJ whole genome shotgun (WGS) entry which is preliminary data.</text>
</comment>
<sequence length="291" mass="31054">MSRMLHEANIRAAFERVRERIAAGREPGRALRAVTRSDAEIDLGAFSATAAEQVAALFQFDGIVLCAAGAAREAIPHFDVALTCTASAERRAGILYHRGLALLLSTLRGPPAIHPGAEVDVQMPRSPVVQLFSSAGDVVAGIGALDALLDAAVLPAEPLIGRSVSKDRLRASRDFDESHALAPANRLATFHGALCHLMLGALATDLSVRTRLASLTTATTRTDDATIRELSQQCAKELADASWWVRHFGRVDLPTASARALKELDVRLHEPPSLEASHRSMIVVIPAQGTS</sequence>
<proteinExistence type="predicted"/>
<reference evidence="1 2" key="1">
    <citation type="submission" date="2021-04" db="EMBL/GenBank/DDBJ databases">
        <title>Genome analysis of Polyangium sp.</title>
        <authorList>
            <person name="Li Y."/>
            <person name="Wang J."/>
        </authorList>
    </citation>
    <scope>NUCLEOTIDE SEQUENCE [LARGE SCALE GENOMIC DNA]</scope>
    <source>
        <strain evidence="1 2">SDU14</strain>
    </source>
</reference>